<accession>A0AAE3H753</accession>
<dbReference type="EMBL" id="RJUF01000186">
    <property type="protein sequence ID" value="MCP9765657.1"/>
    <property type="molecule type" value="Genomic_DNA"/>
</dbReference>
<evidence type="ECO:0000313" key="1">
    <source>
        <dbReference type="EMBL" id="MCP9765657.1"/>
    </source>
</evidence>
<comment type="caution">
    <text evidence="1">The sequence shown here is derived from an EMBL/GenBank/DDBJ whole genome shotgun (WGS) entry which is preliminary data.</text>
</comment>
<sequence length="71" mass="8534">MLVFDLFFLSFLLKQCFCIAETECLIFCDKLYQCFQVFFLTKNGEEVTFLGDKMIDLFKKVELLRQKVRMN</sequence>
<evidence type="ECO:0000313" key="2">
    <source>
        <dbReference type="Proteomes" id="UP001204144"/>
    </source>
</evidence>
<keyword evidence="2" id="KW-1185">Reference proteome</keyword>
<gene>
    <name evidence="1" type="ORF">EGI31_22200</name>
</gene>
<dbReference type="AlphaFoldDB" id="A0AAE3H753"/>
<protein>
    <submittedName>
        <fullName evidence="1">Uncharacterized protein</fullName>
    </submittedName>
</protein>
<name>A0AAE3H753_9BACT</name>
<dbReference type="Proteomes" id="UP001204144">
    <property type="component" value="Unassembled WGS sequence"/>
</dbReference>
<organism evidence="1 2">
    <name type="scientific">Lacihabitans soyangensis</name>
    <dbReference type="NCBI Taxonomy" id="869394"/>
    <lineage>
        <taxon>Bacteria</taxon>
        <taxon>Pseudomonadati</taxon>
        <taxon>Bacteroidota</taxon>
        <taxon>Cytophagia</taxon>
        <taxon>Cytophagales</taxon>
        <taxon>Leadbetterellaceae</taxon>
        <taxon>Lacihabitans</taxon>
    </lineage>
</organism>
<proteinExistence type="predicted"/>
<reference evidence="1 2" key="1">
    <citation type="submission" date="2018-11" db="EMBL/GenBank/DDBJ databases">
        <title>Novel bacteria species description.</title>
        <authorList>
            <person name="Han J.-H."/>
        </authorList>
    </citation>
    <scope>NUCLEOTIDE SEQUENCE [LARGE SCALE GENOMIC DNA]</scope>
    <source>
        <strain evidence="1 2">KCTC23259</strain>
    </source>
</reference>